<dbReference type="SUPFAM" id="SSF47413">
    <property type="entry name" value="lambda repressor-like DNA-binding domains"/>
    <property type="match status" value="1"/>
</dbReference>
<name>A0A9D2G658_9FIRM</name>
<evidence type="ECO:0000313" key="2">
    <source>
        <dbReference type="Proteomes" id="UP000824102"/>
    </source>
</evidence>
<evidence type="ECO:0000313" key="1">
    <source>
        <dbReference type="EMBL" id="HIZ73157.1"/>
    </source>
</evidence>
<comment type="caution">
    <text evidence="1">The sequence shown here is derived from an EMBL/GenBank/DDBJ whole genome shotgun (WGS) entry which is preliminary data.</text>
</comment>
<dbReference type="Proteomes" id="UP000824102">
    <property type="component" value="Unassembled WGS sequence"/>
</dbReference>
<accession>A0A9D2G658</accession>
<dbReference type="AlphaFoldDB" id="A0A9D2G658"/>
<sequence>MPRRFIDWEKTGRALELLRGDNLNLRRYVCHELNCENGNCSGDCSTCTYDMDNRISRSELGSVFHVSENVVANWEHGITPVGLDDLLFYCEIAQVALEDIIVYR</sequence>
<proteinExistence type="predicted"/>
<dbReference type="InterPro" id="IPR010982">
    <property type="entry name" value="Lambda_DNA-bd_dom_sf"/>
</dbReference>
<dbReference type="EMBL" id="DXBB01000086">
    <property type="protein sequence ID" value="HIZ73157.1"/>
    <property type="molecule type" value="Genomic_DNA"/>
</dbReference>
<protein>
    <submittedName>
        <fullName evidence="1">Uncharacterized protein</fullName>
    </submittedName>
</protein>
<reference evidence="1" key="2">
    <citation type="submission" date="2021-04" db="EMBL/GenBank/DDBJ databases">
        <authorList>
            <person name="Gilroy R."/>
        </authorList>
    </citation>
    <scope>NUCLEOTIDE SEQUENCE</scope>
    <source>
        <strain evidence="1">ChiW7-2402</strain>
    </source>
</reference>
<gene>
    <name evidence="1" type="ORF">H9964_06220</name>
</gene>
<dbReference type="GO" id="GO:0003677">
    <property type="term" value="F:DNA binding"/>
    <property type="evidence" value="ECO:0007669"/>
    <property type="project" value="InterPro"/>
</dbReference>
<organism evidence="1 2">
    <name type="scientific">Candidatus Gallimonas intestinavium</name>
    <dbReference type="NCBI Taxonomy" id="2838603"/>
    <lineage>
        <taxon>Bacteria</taxon>
        <taxon>Bacillati</taxon>
        <taxon>Bacillota</taxon>
        <taxon>Clostridia</taxon>
        <taxon>Candidatus Gallimonas</taxon>
    </lineage>
</organism>
<reference evidence="1" key="1">
    <citation type="journal article" date="2021" name="PeerJ">
        <title>Extensive microbial diversity within the chicken gut microbiome revealed by metagenomics and culture.</title>
        <authorList>
            <person name="Gilroy R."/>
            <person name="Ravi A."/>
            <person name="Getino M."/>
            <person name="Pursley I."/>
            <person name="Horton D.L."/>
            <person name="Alikhan N.F."/>
            <person name="Baker D."/>
            <person name="Gharbi K."/>
            <person name="Hall N."/>
            <person name="Watson M."/>
            <person name="Adriaenssens E.M."/>
            <person name="Foster-Nyarko E."/>
            <person name="Jarju S."/>
            <person name="Secka A."/>
            <person name="Antonio M."/>
            <person name="Oren A."/>
            <person name="Chaudhuri R.R."/>
            <person name="La Ragione R."/>
            <person name="Hildebrand F."/>
            <person name="Pallen M.J."/>
        </authorList>
    </citation>
    <scope>NUCLEOTIDE SEQUENCE</scope>
    <source>
        <strain evidence="1">ChiW7-2402</strain>
    </source>
</reference>